<evidence type="ECO:0000259" key="1">
    <source>
        <dbReference type="Pfam" id="PF25832"/>
    </source>
</evidence>
<keyword evidence="3" id="KW-1185">Reference proteome</keyword>
<accession>A0ABY7AZ66</accession>
<sequence length="890" mass="95286">MVPFDAKAYEETVVKPLRRWSGRELPDDLVSRYAIDLAMSDAEVARRLTEVRSKWNKGITRPGYAQRIYKAFLRADEGLRRQHGDRLGTAAWWREYAKRRAGARQGQIDELAKTLRANFGELGLITPGQLEATVRAAYAVLSPNEVDEALATAGITRSAPRDLPKASGLIDATYRILAEQLVEAEAASVVELLHGEIGGFRILDGFSARPPAPLSLTGEAVRAAALREDRRSGNQPARQALGILATAARDGVDLEKLALYHLLDEVRRDHAQGVPASALLGRLVRAKLDRDEACQAVFGVLNETGRAARVTGLDQIRELLEQGRLVAAQQALAGVTGTEDAAAATAIVERQLAKVRELREGAQRALREGAEADALHRLRQAVALAGDDEELAAQIRRIPPEPVLGVAAAAEAGGVRVSWRAAPTHGEDTRYRVVRREGRIPADPDDGTVVVASQGGGDGIGDGTVTLDRTPPAAVPLGYAVFAASGGGVWSRAAGVTAESLPEVRDVRLTVENGAVEGRWSVHPDAVGVRVQRGDGPVIAESARTLFRDPGVTDGAEVVYTLTARYRRPDGGEALSRPVVEKTSTRARPRPVRALTLAPVPGGAGPRVEISWQQQADAEVVVRRSPLPCAWEFGELVPSSALAGYGEEVTGGRSERDGWQVLTAAVPTGLFHYVTFTLVSGGALRGHDAALAVALDVRGLRYQRFGDELALSWEWPEDTGIADVRWKAAGESGRQRLTRQQYRSGGGCRVHCGPGEAEVVVRTVLPGAGGESTSAGVRLVVPGSAPALRYQVSMTRKPLVGGGTVRVRLSSDQPLPRCPVLVVAAPGRVMPRGPGDGQVLLRAEPAVRPGEDVELVAELPRLKRPFWVRCFPGDDSVRLTDPPVTQLKVP</sequence>
<dbReference type="InterPro" id="IPR058691">
    <property type="entry name" value="Fn3_SaeA_1st"/>
</dbReference>
<gene>
    <name evidence="2" type="ORF">ORV05_23220</name>
</gene>
<reference evidence="2" key="1">
    <citation type="submission" date="2022-11" db="EMBL/GenBank/DDBJ databases">
        <authorList>
            <person name="Mo P."/>
        </authorList>
    </citation>
    <scope>NUCLEOTIDE SEQUENCE</scope>
    <source>
        <strain evidence="2">HUAS 11-8</strain>
    </source>
</reference>
<proteinExistence type="predicted"/>
<feature type="domain" description="SaeA first Fn3-like" evidence="1">
    <location>
        <begin position="407"/>
        <end position="454"/>
    </location>
</feature>
<dbReference type="Pfam" id="PF25832">
    <property type="entry name" value="Fn3_SaeA_2nd"/>
    <property type="match status" value="1"/>
</dbReference>
<dbReference type="EMBL" id="CP113836">
    <property type="protein sequence ID" value="WAL63893.1"/>
    <property type="molecule type" value="Genomic_DNA"/>
</dbReference>
<dbReference type="Proteomes" id="UP001163203">
    <property type="component" value="Chromosome"/>
</dbReference>
<dbReference type="RefSeq" id="WP_268754139.1">
    <property type="nucleotide sequence ID" value="NZ_CP113836.1"/>
</dbReference>
<protein>
    <recommendedName>
        <fullName evidence="1">SaeA first Fn3-like domain-containing protein</fullName>
    </recommendedName>
</protein>
<evidence type="ECO:0000313" key="2">
    <source>
        <dbReference type="EMBL" id="WAL63893.1"/>
    </source>
</evidence>
<organism evidence="2 3">
    <name type="scientific">Amycolatopsis cynarae</name>
    <dbReference type="NCBI Taxonomy" id="2995223"/>
    <lineage>
        <taxon>Bacteria</taxon>
        <taxon>Bacillati</taxon>
        <taxon>Actinomycetota</taxon>
        <taxon>Actinomycetes</taxon>
        <taxon>Pseudonocardiales</taxon>
        <taxon>Pseudonocardiaceae</taxon>
        <taxon>Amycolatopsis</taxon>
    </lineage>
</organism>
<evidence type="ECO:0000313" key="3">
    <source>
        <dbReference type="Proteomes" id="UP001163203"/>
    </source>
</evidence>
<name>A0ABY7AZ66_9PSEU</name>